<dbReference type="PANTHER" id="PTHR23188:SF12">
    <property type="entry name" value="RNA POLYMERASE II-ASSOCIATED FACTOR 1 HOMOLOG"/>
    <property type="match status" value="1"/>
</dbReference>
<comment type="subcellular location">
    <subcellularLocation>
        <location evidence="1">Nucleus</location>
    </subcellularLocation>
</comment>
<dbReference type="InterPro" id="IPR007133">
    <property type="entry name" value="RNA_pol_II-assoc_Paf1"/>
</dbReference>
<dbReference type="PANTHER" id="PTHR23188">
    <property type="entry name" value="RNA POLYMERASE II-ASSOCIATED FACTOR 1 HOMOLOG"/>
    <property type="match status" value="1"/>
</dbReference>
<dbReference type="GO" id="GO:0000993">
    <property type="term" value="F:RNA polymerase II complex binding"/>
    <property type="evidence" value="ECO:0007669"/>
    <property type="project" value="TreeGrafter"/>
</dbReference>
<evidence type="ECO:0000256" key="2">
    <source>
        <dbReference type="ARBA" id="ARBA00007560"/>
    </source>
</evidence>
<dbReference type="GO" id="GO:0006368">
    <property type="term" value="P:transcription elongation by RNA polymerase II"/>
    <property type="evidence" value="ECO:0007669"/>
    <property type="project" value="InterPro"/>
</dbReference>
<dbReference type="GeneID" id="30155580"/>
<proteinExistence type="inferred from homology"/>
<organism evidence="5 6">
    <name type="scientific">Cryptococcus amylolentus CBS 6039</name>
    <dbReference type="NCBI Taxonomy" id="1295533"/>
    <lineage>
        <taxon>Eukaryota</taxon>
        <taxon>Fungi</taxon>
        <taxon>Dikarya</taxon>
        <taxon>Basidiomycota</taxon>
        <taxon>Agaricomycotina</taxon>
        <taxon>Tremellomycetes</taxon>
        <taxon>Tremellales</taxon>
        <taxon>Cryptococcaceae</taxon>
        <taxon>Cryptococcus</taxon>
    </lineage>
</organism>
<name>A0A1E3HQT3_9TREE</name>
<dbReference type="GO" id="GO:0016593">
    <property type="term" value="C:Cdc73/Paf1 complex"/>
    <property type="evidence" value="ECO:0007669"/>
    <property type="project" value="InterPro"/>
</dbReference>
<feature type="compositionally biased region" description="Acidic residues" evidence="4">
    <location>
        <begin position="421"/>
        <end position="431"/>
    </location>
</feature>
<reference evidence="5 6" key="1">
    <citation type="submission" date="2016-06" db="EMBL/GenBank/DDBJ databases">
        <title>Evolution of pathogenesis and genome organization in the Tremellales.</title>
        <authorList>
            <person name="Cuomo C."/>
            <person name="Litvintseva A."/>
            <person name="Heitman J."/>
            <person name="Chen Y."/>
            <person name="Sun S."/>
            <person name="Springer D."/>
            <person name="Dromer F."/>
            <person name="Young S."/>
            <person name="Zeng Q."/>
            <person name="Chapman S."/>
            <person name="Gujja S."/>
            <person name="Saif S."/>
            <person name="Birren B."/>
        </authorList>
    </citation>
    <scope>NUCLEOTIDE SEQUENCE [LARGE SCALE GENOMIC DNA]</scope>
    <source>
        <strain evidence="5 6">CBS 6039</strain>
    </source>
</reference>
<evidence type="ECO:0000313" key="5">
    <source>
        <dbReference type="EMBL" id="ODN78694.1"/>
    </source>
</evidence>
<dbReference type="Proteomes" id="UP000094065">
    <property type="component" value="Unassembled WGS sequence"/>
</dbReference>
<gene>
    <name evidence="5" type="ORF">L202_04271</name>
</gene>
<keyword evidence="3" id="KW-0539">Nucleus</keyword>
<evidence type="ECO:0000256" key="3">
    <source>
        <dbReference type="ARBA" id="ARBA00023242"/>
    </source>
</evidence>
<dbReference type="EMBL" id="AWGJ01000006">
    <property type="protein sequence ID" value="ODN78694.1"/>
    <property type="molecule type" value="Genomic_DNA"/>
</dbReference>
<evidence type="ECO:0008006" key="7">
    <source>
        <dbReference type="Google" id="ProtNLM"/>
    </source>
</evidence>
<dbReference type="Pfam" id="PF03985">
    <property type="entry name" value="Paf1"/>
    <property type="match status" value="1"/>
</dbReference>
<dbReference type="STRING" id="1295533.A0A1E3HQT3"/>
<accession>A0A1E3HQT3</accession>
<evidence type="ECO:0000256" key="1">
    <source>
        <dbReference type="ARBA" id="ARBA00004123"/>
    </source>
</evidence>
<dbReference type="AlphaFoldDB" id="A0A1E3HQT3"/>
<feature type="region of interest" description="Disordered" evidence="4">
    <location>
        <begin position="357"/>
        <end position="446"/>
    </location>
</feature>
<dbReference type="RefSeq" id="XP_018993740.1">
    <property type="nucleotide sequence ID" value="XM_019138303.1"/>
</dbReference>
<keyword evidence="6" id="KW-1185">Reference proteome</keyword>
<sequence>MSKKSDLLVRVRYQNPLPQPPFPPKLLDVPTTVARLGRPEFLEQLAASTPLAMLVDSEMGMHIDLNPYDGVWNGEDQSLNPIPDPDRVQNPIDLTLLAPFNPPPTATGETKSAPSATDVSWMRNNSYITRRNNARRKETAAEAKEDEVVDASEAAQLLTIEKSFLDIATQDPKEVKHPDPKKRNLTVVDSYDILPDDEAWSNNYILLRFPERPSASTAVNPAAGASSPRLAKSILRPIVEDEQQMMDFYLPQEEDVAKIDDAYNQAVDEEPLQRILQLSADDTDDPEIDRTFANTHYDRIRTYEVVSTVVPEKEVLVSFQEEESQHVDENDERPAKKRKGVYYKEINFKTLLRKTRSKRREELDNQDDRWDKGRIGFRKPNETDAELRRKGRSRVADPGWANEQLRAIHGGENMAEGQGEAIDDEEDEPDDGALWAERAARDEDSD</sequence>
<evidence type="ECO:0000256" key="4">
    <source>
        <dbReference type="SAM" id="MobiDB-lite"/>
    </source>
</evidence>
<dbReference type="GO" id="GO:0003682">
    <property type="term" value="F:chromatin binding"/>
    <property type="evidence" value="ECO:0007669"/>
    <property type="project" value="TreeGrafter"/>
</dbReference>
<protein>
    <recommendedName>
        <fullName evidence="7">RNA polymerase II-associated factor 1</fullName>
    </recommendedName>
</protein>
<feature type="compositionally biased region" description="Basic and acidic residues" evidence="4">
    <location>
        <begin position="359"/>
        <end position="388"/>
    </location>
</feature>
<comment type="caution">
    <text evidence="5">The sequence shown here is derived from an EMBL/GenBank/DDBJ whole genome shotgun (WGS) entry which is preliminary data.</text>
</comment>
<comment type="similarity">
    <text evidence="2">Belongs to the PAF1 family.</text>
</comment>
<evidence type="ECO:0000313" key="6">
    <source>
        <dbReference type="Proteomes" id="UP000094065"/>
    </source>
</evidence>
<dbReference type="OrthoDB" id="10260285at2759"/>